<sequence length="163" mass="18209">RAEMRRELAELHRSLGTTMIYVTHDQAEALSLGQRMVVLAGGRVQQIDTPVDVYRRPANRFVAGFVGWPPMNFFRAESLADMVGAPAGEAGVEYGVRPECFAAQPGGPDDVQFTGRIERIESQGGEWYLELALRCGRVLVRLRLEQALTVGEPLRLWVRRADL</sequence>
<accession>T0ZC34</accession>
<evidence type="ECO:0000259" key="1">
    <source>
        <dbReference type="Pfam" id="PF08402"/>
    </source>
</evidence>
<dbReference type="GO" id="GO:0016887">
    <property type="term" value="F:ATP hydrolysis activity"/>
    <property type="evidence" value="ECO:0007669"/>
    <property type="project" value="InterPro"/>
</dbReference>
<dbReference type="Gene3D" id="2.40.50.100">
    <property type="match status" value="1"/>
</dbReference>
<dbReference type="GO" id="GO:0005524">
    <property type="term" value="F:ATP binding"/>
    <property type="evidence" value="ECO:0007669"/>
    <property type="project" value="UniProtKB-KW"/>
</dbReference>
<dbReference type="Gene3D" id="3.40.50.300">
    <property type="entry name" value="P-loop containing nucleotide triphosphate hydrolases"/>
    <property type="match status" value="1"/>
</dbReference>
<reference evidence="2" key="2">
    <citation type="journal article" date="2014" name="ISME J.">
        <title>Microbial stratification in low pH oxic and suboxic macroscopic growths along an acid mine drainage.</title>
        <authorList>
            <person name="Mendez-Garcia C."/>
            <person name="Mesa V."/>
            <person name="Sprenger R.R."/>
            <person name="Richter M."/>
            <person name="Diez M.S."/>
            <person name="Solano J."/>
            <person name="Bargiela R."/>
            <person name="Golyshina O.V."/>
            <person name="Manteca A."/>
            <person name="Ramos J.L."/>
            <person name="Gallego J.R."/>
            <person name="Llorente I."/>
            <person name="Martins Dos Santos V.A."/>
            <person name="Jensen O.N."/>
            <person name="Pelaez A.I."/>
            <person name="Sanchez J."/>
            <person name="Ferrer M."/>
        </authorList>
    </citation>
    <scope>NUCLEOTIDE SEQUENCE</scope>
</reference>
<dbReference type="PANTHER" id="PTHR43875:SF1">
    <property type="entry name" value="OSMOPROTECTIVE COMPOUNDS UPTAKE ATP-BINDING PROTEIN GGTA"/>
    <property type="match status" value="1"/>
</dbReference>
<dbReference type="SUPFAM" id="SSF52540">
    <property type="entry name" value="P-loop containing nucleoside triphosphate hydrolases"/>
    <property type="match status" value="1"/>
</dbReference>
<feature type="domain" description="Transport-associated OB type 2" evidence="1">
    <location>
        <begin position="95"/>
        <end position="162"/>
    </location>
</feature>
<dbReference type="InterPro" id="IPR008995">
    <property type="entry name" value="Mo/tungstate-bd_C_term_dom"/>
</dbReference>
<gene>
    <name evidence="2" type="ORF">B1A_15864</name>
</gene>
<proteinExistence type="predicted"/>
<comment type="caution">
    <text evidence="2">The sequence shown here is derived from an EMBL/GenBank/DDBJ whole genome shotgun (WGS) entry which is preliminary data.</text>
</comment>
<dbReference type="EMBL" id="AUZX01011647">
    <property type="protein sequence ID" value="EQD42623.1"/>
    <property type="molecule type" value="Genomic_DNA"/>
</dbReference>
<reference evidence="2" key="1">
    <citation type="submission" date="2013-08" db="EMBL/GenBank/DDBJ databases">
        <authorList>
            <person name="Mendez C."/>
            <person name="Richter M."/>
            <person name="Ferrer M."/>
            <person name="Sanchez J."/>
        </authorList>
    </citation>
    <scope>NUCLEOTIDE SEQUENCE</scope>
</reference>
<evidence type="ECO:0000313" key="2">
    <source>
        <dbReference type="EMBL" id="EQD42623.1"/>
    </source>
</evidence>
<keyword evidence="2" id="KW-0067">ATP-binding</keyword>
<feature type="non-terminal residue" evidence="2">
    <location>
        <position position="163"/>
    </location>
</feature>
<name>T0ZC34_9ZZZZ</name>
<dbReference type="SUPFAM" id="SSF50331">
    <property type="entry name" value="MOP-like"/>
    <property type="match status" value="1"/>
</dbReference>
<dbReference type="GO" id="GO:0055052">
    <property type="term" value="C:ATP-binding cassette (ABC) transporter complex, substrate-binding subunit-containing"/>
    <property type="evidence" value="ECO:0007669"/>
    <property type="project" value="TreeGrafter"/>
</dbReference>
<organism evidence="2">
    <name type="scientific">mine drainage metagenome</name>
    <dbReference type="NCBI Taxonomy" id="410659"/>
    <lineage>
        <taxon>unclassified sequences</taxon>
        <taxon>metagenomes</taxon>
        <taxon>ecological metagenomes</taxon>
    </lineage>
</organism>
<dbReference type="Pfam" id="PF08402">
    <property type="entry name" value="TOBE_2"/>
    <property type="match status" value="1"/>
</dbReference>
<protein>
    <submittedName>
        <fullName evidence="2">Sugar ABC transporter ATP-binding protein</fullName>
    </submittedName>
</protein>
<dbReference type="InterPro" id="IPR027417">
    <property type="entry name" value="P-loop_NTPase"/>
</dbReference>
<dbReference type="InterPro" id="IPR047641">
    <property type="entry name" value="ABC_transpr_MalK/UgpC-like"/>
</dbReference>
<keyword evidence="2" id="KW-0547">Nucleotide-binding</keyword>
<dbReference type="AlphaFoldDB" id="T0ZC34"/>
<dbReference type="PANTHER" id="PTHR43875">
    <property type="entry name" value="MALTODEXTRIN IMPORT ATP-BINDING PROTEIN MSMX"/>
    <property type="match status" value="1"/>
</dbReference>
<feature type="non-terminal residue" evidence="2">
    <location>
        <position position="1"/>
    </location>
</feature>
<dbReference type="GO" id="GO:0022857">
    <property type="term" value="F:transmembrane transporter activity"/>
    <property type="evidence" value="ECO:0007669"/>
    <property type="project" value="InterPro"/>
</dbReference>
<dbReference type="InterPro" id="IPR013611">
    <property type="entry name" value="Transp-assoc_OB_typ2"/>
</dbReference>